<feature type="domain" description="Glycosyltransferase 2-like" evidence="1">
    <location>
        <begin position="3"/>
        <end position="167"/>
    </location>
</feature>
<keyword evidence="3" id="KW-1185">Reference proteome</keyword>
<organism evidence="2 3">
    <name type="scientific">Formosa sediminum</name>
    <dbReference type="NCBI Taxonomy" id="2594004"/>
    <lineage>
        <taxon>Bacteria</taxon>
        <taxon>Pseudomonadati</taxon>
        <taxon>Bacteroidota</taxon>
        <taxon>Flavobacteriia</taxon>
        <taxon>Flavobacteriales</taxon>
        <taxon>Flavobacteriaceae</taxon>
        <taxon>Formosa</taxon>
    </lineage>
</organism>
<evidence type="ECO:0000313" key="3">
    <source>
        <dbReference type="Proteomes" id="UP000319209"/>
    </source>
</evidence>
<dbReference type="GO" id="GO:0016740">
    <property type="term" value="F:transferase activity"/>
    <property type="evidence" value="ECO:0007669"/>
    <property type="project" value="UniProtKB-KW"/>
</dbReference>
<dbReference type="SUPFAM" id="SSF53448">
    <property type="entry name" value="Nucleotide-diphospho-sugar transferases"/>
    <property type="match status" value="1"/>
</dbReference>
<protein>
    <submittedName>
        <fullName evidence="2">Glycosyltransferase family 2 protein</fullName>
    </submittedName>
</protein>
<dbReference type="KEGG" id="fop:FNB79_00615"/>
<dbReference type="AlphaFoldDB" id="A0A516GM41"/>
<dbReference type="RefSeq" id="WP_143379455.1">
    <property type="nucleotide sequence ID" value="NZ_CP041637.1"/>
</dbReference>
<gene>
    <name evidence="2" type="ORF">FNB79_00615</name>
</gene>
<evidence type="ECO:0000259" key="1">
    <source>
        <dbReference type="Pfam" id="PF00535"/>
    </source>
</evidence>
<dbReference type="Pfam" id="PF00535">
    <property type="entry name" value="Glycos_transf_2"/>
    <property type="match status" value="1"/>
</dbReference>
<sequence>MLSVLIPIYNYNVVALVKALHKQLIEANIIFEIICLDDASDVKYMNTNTEVEALSCTSFLKSSHNNGRTQTRQSLCEASQFEWLLFLDADTIPVNTNYILTYIKYINSDFEAIFGGFAYNNTPPENEFMLRWKYGRSKEVVDASVRNRTPYKVIISANFLIKKSVFKSLNAQMQYSGYGLDNYFGALLKDKSIKVYHINNPVYHLGIENSNVYLQKKEAAALMLLKLTKQQKIKTHNNSLLALFTSLKHTKLNVIFSYIHSIFKVQMKRNLLGSNPNIKVLQLYRITFMCYIDFNS</sequence>
<dbReference type="InterPro" id="IPR001173">
    <property type="entry name" value="Glyco_trans_2-like"/>
</dbReference>
<keyword evidence="2" id="KW-0808">Transferase</keyword>
<proteinExistence type="predicted"/>
<dbReference type="EMBL" id="CP041637">
    <property type="protein sequence ID" value="QDO92545.1"/>
    <property type="molecule type" value="Genomic_DNA"/>
</dbReference>
<dbReference type="Proteomes" id="UP000319209">
    <property type="component" value="Chromosome"/>
</dbReference>
<dbReference type="CDD" id="cd00761">
    <property type="entry name" value="Glyco_tranf_GTA_type"/>
    <property type="match status" value="1"/>
</dbReference>
<evidence type="ECO:0000313" key="2">
    <source>
        <dbReference type="EMBL" id="QDO92545.1"/>
    </source>
</evidence>
<accession>A0A516GM41</accession>
<dbReference type="InterPro" id="IPR029044">
    <property type="entry name" value="Nucleotide-diphossugar_trans"/>
</dbReference>
<name>A0A516GM41_9FLAO</name>
<dbReference type="OrthoDB" id="761861at2"/>
<reference evidence="2 3" key="1">
    <citation type="submission" date="2019-07" db="EMBL/GenBank/DDBJ databases">
        <title>Genome sequencing for Formosa sp. PS13.</title>
        <authorList>
            <person name="Park S.-J."/>
        </authorList>
    </citation>
    <scope>NUCLEOTIDE SEQUENCE [LARGE SCALE GENOMIC DNA]</scope>
    <source>
        <strain evidence="2 3">PS13</strain>
    </source>
</reference>
<dbReference type="Gene3D" id="3.90.550.10">
    <property type="entry name" value="Spore Coat Polysaccharide Biosynthesis Protein SpsA, Chain A"/>
    <property type="match status" value="1"/>
</dbReference>